<sequence length="78" mass="8509">MLIRTSVPVSASDSVDKICRSILGSAEELGHTPTDSTSPIDRVRDYMSGPHDDWRRFDAEARQRIQEASEAAESGSCG</sequence>
<organism evidence="2 3">
    <name type="scientific">Rhodococcus erythropolis (strain PR4 / NBRC 100887)</name>
    <dbReference type="NCBI Taxonomy" id="234621"/>
    <lineage>
        <taxon>Bacteria</taxon>
        <taxon>Bacillati</taxon>
        <taxon>Actinomycetota</taxon>
        <taxon>Actinomycetes</taxon>
        <taxon>Mycobacteriales</taxon>
        <taxon>Nocardiaceae</taxon>
        <taxon>Rhodococcus</taxon>
        <taxon>Rhodococcus erythropolis group</taxon>
    </lineage>
</organism>
<accession>C1A1B5</accession>
<name>C1A1B5_RHOE4</name>
<dbReference type="EMBL" id="AP008957">
    <property type="protein sequence ID" value="BAH34400.1"/>
    <property type="molecule type" value="Genomic_DNA"/>
</dbReference>
<protein>
    <submittedName>
        <fullName evidence="2">Uncharacterized protein</fullName>
    </submittedName>
</protein>
<dbReference type="PATRIC" id="fig|234621.6.peg.4210"/>
<dbReference type="Proteomes" id="UP000002204">
    <property type="component" value="Chromosome"/>
</dbReference>
<gene>
    <name evidence="2" type="ordered locus">RER_36920</name>
</gene>
<dbReference type="AlphaFoldDB" id="C1A1B5"/>
<reference evidence="3" key="1">
    <citation type="submission" date="2005-03" db="EMBL/GenBank/DDBJ databases">
        <title>Comparison of the complete genome sequences of Rhodococcus erythropolis PR4 and Rhodococcus opacus B4.</title>
        <authorList>
            <person name="Takarada H."/>
            <person name="Sekine M."/>
            <person name="Hosoyama A."/>
            <person name="Yamada R."/>
            <person name="Fujisawa T."/>
            <person name="Omata S."/>
            <person name="Shimizu A."/>
            <person name="Tsukatani N."/>
            <person name="Tanikawa S."/>
            <person name="Fujita N."/>
            <person name="Harayama S."/>
        </authorList>
    </citation>
    <scope>NUCLEOTIDE SEQUENCE [LARGE SCALE GENOMIC DNA]</scope>
    <source>
        <strain evidence="3">PR4 / NBRC 100887</strain>
    </source>
</reference>
<reference evidence="2 3" key="2">
    <citation type="journal article" date="2006" name="Environ. Microbiol.">
        <title>Sequence analysis of three plasmids harboured in Rhodococcus erythropolis strain PR4.</title>
        <authorList>
            <person name="Sekine M."/>
            <person name="Tanikawa S."/>
            <person name="Omata S."/>
            <person name="Saito M."/>
            <person name="Fujisawa T."/>
            <person name="Tsukatani N."/>
            <person name="Tajima T."/>
            <person name="Sekigawa T."/>
            <person name="Kosugi H."/>
            <person name="Matsuo Y."/>
            <person name="Nishiko R."/>
            <person name="Imamura K."/>
            <person name="Ito M."/>
            <person name="Narita H."/>
            <person name="Tago S."/>
            <person name="Fujita N."/>
            <person name="Harayama S."/>
        </authorList>
    </citation>
    <scope>NUCLEOTIDE SEQUENCE [LARGE SCALE GENOMIC DNA]</scope>
    <source>
        <strain evidence="3">PR4 / NBRC 100887</strain>
    </source>
</reference>
<evidence type="ECO:0000313" key="2">
    <source>
        <dbReference type="EMBL" id="BAH34400.1"/>
    </source>
</evidence>
<evidence type="ECO:0000313" key="3">
    <source>
        <dbReference type="Proteomes" id="UP000002204"/>
    </source>
</evidence>
<proteinExistence type="predicted"/>
<feature type="region of interest" description="Disordered" evidence="1">
    <location>
        <begin position="25"/>
        <end position="51"/>
    </location>
</feature>
<dbReference type="HOGENOM" id="CLU_2619690_0_0_11"/>
<dbReference type="KEGG" id="rer:RER_36920"/>
<evidence type="ECO:0000256" key="1">
    <source>
        <dbReference type="SAM" id="MobiDB-lite"/>
    </source>
</evidence>
<feature type="compositionally biased region" description="Basic and acidic residues" evidence="1">
    <location>
        <begin position="41"/>
        <end position="51"/>
    </location>
</feature>